<dbReference type="PANTHER" id="PTHR20883:SF48">
    <property type="entry name" value="ECTOINE DIOXYGENASE"/>
    <property type="match status" value="1"/>
</dbReference>
<dbReference type="SUPFAM" id="SSF51197">
    <property type="entry name" value="Clavaminate synthase-like"/>
    <property type="match status" value="1"/>
</dbReference>
<proteinExistence type="predicted"/>
<sequence length="249" mass="27827">MNKKGKSMNASIAEIAQSFARDGFVVVPNLFSHAEVKVFKEEIQNILHEVRQESEGEGSQKKFVDETGVYVGLAGRSSLFRQSVRDDRLVDILEAIIGPNVEFLSDKVVYKDEDTHIASPWHQDWPYWEGTHKISVWVALDDATPENGCLKLLPGSHRGSVIHDGDMSDGSGFGHRIRPETIDESTAITAPVEAGGAVFFHDLTMHASHPNTERRERWTWVPTYRDAQADDPPYSFEVANVVVRGVGRE</sequence>
<dbReference type="Gene3D" id="2.60.120.620">
    <property type="entry name" value="q2cbj1_9rhob like domain"/>
    <property type="match status" value="1"/>
</dbReference>
<dbReference type="GO" id="GO:0016706">
    <property type="term" value="F:2-oxoglutarate-dependent dioxygenase activity"/>
    <property type="evidence" value="ECO:0007669"/>
    <property type="project" value="UniProtKB-ARBA"/>
</dbReference>
<dbReference type="EMBL" id="VXRG01000109">
    <property type="protein sequence ID" value="MXY94437.1"/>
    <property type="molecule type" value="Genomic_DNA"/>
</dbReference>
<evidence type="ECO:0000313" key="1">
    <source>
        <dbReference type="EMBL" id="MXY94437.1"/>
    </source>
</evidence>
<keyword evidence="1" id="KW-0560">Oxidoreductase</keyword>
<dbReference type="GO" id="GO:0005506">
    <property type="term" value="F:iron ion binding"/>
    <property type="evidence" value="ECO:0007669"/>
    <property type="project" value="UniProtKB-ARBA"/>
</dbReference>
<accession>A0A6B0YV05</accession>
<dbReference type="InterPro" id="IPR008775">
    <property type="entry name" value="Phytyl_CoA_dOase-like"/>
</dbReference>
<protein>
    <submittedName>
        <fullName evidence="1">Phytanoyl-CoA dioxygenase family protein</fullName>
    </submittedName>
</protein>
<keyword evidence="1" id="KW-0223">Dioxygenase</keyword>
<dbReference type="Pfam" id="PF05721">
    <property type="entry name" value="PhyH"/>
    <property type="match status" value="1"/>
</dbReference>
<reference evidence="1" key="1">
    <citation type="submission" date="2019-09" db="EMBL/GenBank/DDBJ databases">
        <title>Characterisation of the sponge microbiome using genome-centric metagenomics.</title>
        <authorList>
            <person name="Engelberts J.P."/>
            <person name="Robbins S.J."/>
            <person name="De Goeij J.M."/>
            <person name="Aranda M."/>
            <person name="Bell S.C."/>
            <person name="Webster N.S."/>
        </authorList>
    </citation>
    <scope>NUCLEOTIDE SEQUENCE</scope>
    <source>
        <strain evidence="1">SB0664_bin_27</strain>
    </source>
</reference>
<dbReference type="PANTHER" id="PTHR20883">
    <property type="entry name" value="PHYTANOYL-COA DIOXYGENASE DOMAIN CONTAINING 1"/>
    <property type="match status" value="1"/>
</dbReference>
<name>A0A6B0YV05_9CHLR</name>
<gene>
    <name evidence="1" type="ORF">F4Y42_13435</name>
</gene>
<comment type="caution">
    <text evidence="1">The sequence shown here is derived from an EMBL/GenBank/DDBJ whole genome shotgun (WGS) entry which is preliminary data.</text>
</comment>
<dbReference type="AlphaFoldDB" id="A0A6B0YV05"/>
<organism evidence="1">
    <name type="scientific">Caldilineaceae bacterium SB0664_bin_27</name>
    <dbReference type="NCBI Taxonomy" id="2605260"/>
    <lineage>
        <taxon>Bacteria</taxon>
        <taxon>Bacillati</taxon>
        <taxon>Chloroflexota</taxon>
        <taxon>Caldilineae</taxon>
        <taxon>Caldilineales</taxon>
        <taxon>Caldilineaceae</taxon>
    </lineage>
</organism>